<dbReference type="SUPFAM" id="SSF53474">
    <property type="entry name" value="alpha/beta-Hydrolases"/>
    <property type="match status" value="1"/>
</dbReference>
<reference evidence="5 6" key="1">
    <citation type="submission" date="2024-02" db="EMBL/GenBank/DDBJ databases">
        <title>Genome analysis and characterization of Microbaculum marinisediminis sp. nov., isolated from marine sediment.</title>
        <authorList>
            <person name="Du Z.-J."/>
            <person name="Ye Y.-Q."/>
            <person name="Zhang Z.-R."/>
            <person name="Yuan S.-M."/>
            <person name="Zhang X.-Y."/>
        </authorList>
    </citation>
    <scope>NUCLEOTIDE SEQUENCE [LARGE SCALE GENOMIC DNA]</scope>
    <source>
        <strain evidence="5 6">SDUM1044001</strain>
    </source>
</reference>
<accession>A0AAW9RVA0</accession>
<keyword evidence="6" id="KW-1185">Reference proteome</keyword>
<dbReference type="Proteomes" id="UP001378188">
    <property type="component" value="Unassembled WGS sequence"/>
</dbReference>
<protein>
    <submittedName>
        <fullName evidence="5">Alpha/beta hydrolase</fullName>
    </submittedName>
</protein>
<evidence type="ECO:0000256" key="3">
    <source>
        <dbReference type="SAM" id="MobiDB-lite"/>
    </source>
</evidence>
<sequence length="328" mass="35796">MPLDPQIARILAERSPLPRHMLPIGELRSGLNSRTSANQTKVGKVEDLHVTSEQTDVPIRIYWPFGRPDGCFLFFHGGGFVGGSLDTHDHICRDICLAANCVVIATDYRLAPEHPFPSALHDCAAVLSWVVSHGGFLGLDDPKIVVGGDSAGGNLATVLVARSRQRREGRISGQVLIYPITDVPRLSRTSYVENGAGYGLSSDDMLRFWRDYAGEAPDVNDPAIAPVRSSELAGLPDTLVITAEFDPLRDEGEEYARRLMEAGVPTTLTRYDGAIHGFVRMGSEVRLAAQALRQISQWLGERFSDQEPHAHHRQVAKASEVGRNGIGS</sequence>
<evidence type="ECO:0000313" key="5">
    <source>
        <dbReference type="EMBL" id="MEJ8574238.1"/>
    </source>
</evidence>
<comment type="similarity">
    <text evidence="1">Belongs to the 'GDXG' lipolytic enzyme family.</text>
</comment>
<dbReference type="PANTHER" id="PTHR48081">
    <property type="entry name" value="AB HYDROLASE SUPERFAMILY PROTEIN C4A8.06C"/>
    <property type="match status" value="1"/>
</dbReference>
<dbReference type="InterPro" id="IPR050300">
    <property type="entry name" value="GDXG_lipolytic_enzyme"/>
</dbReference>
<dbReference type="Pfam" id="PF07859">
    <property type="entry name" value="Abhydrolase_3"/>
    <property type="match status" value="1"/>
</dbReference>
<dbReference type="PANTHER" id="PTHR48081:SF8">
    <property type="entry name" value="ALPHA_BETA HYDROLASE FOLD-3 DOMAIN-CONTAINING PROTEIN-RELATED"/>
    <property type="match status" value="1"/>
</dbReference>
<keyword evidence="2 5" id="KW-0378">Hydrolase</keyword>
<comment type="caution">
    <text evidence="5">The sequence shown here is derived from an EMBL/GenBank/DDBJ whole genome shotgun (WGS) entry which is preliminary data.</text>
</comment>
<dbReference type="GO" id="GO:0016787">
    <property type="term" value="F:hydrolase activity"/>
    <property type="evidence" value="ECO:0007669"/>
    <property type="project" value="UniProtKB-KW"/>
</dbReference>
<evidence type="ECO:0000313" key="6">
    <source>
        <dbReference type="Proteomes" id="UP001378188"/>
    </source>
</evidence>
<dbReference type="InterPro" id="IPR013094">
    <property type="entry name" value="AB_hydrolase_3"/>
</dbReference>
<dbReference type="EMBL" id="JAZHOF010000011">
    <property type="protein sequence ID" value="MEJ8574238.1"/>
    <property type="molecule type" value="Genomic_DNA"/>
</dbReference>
<organism evidence="5 6">
    <name type="scientific">Microbaculum marinum</name>
    <dbReference type="NCBI Taxonomy" id="1764581"/>
    <lineage>
        <taxon>Bacteria</taxon>
        <taxon>Pseudomonadati</taxon>
        <taxon>Pseudomonadota</taxon>
        <taxon>Alphaproteobacteria</taxon>
        <taxon>Hyphomicrobiales</taxon>
        <taxon>Tepidamorphaceae</taxon>
        <taxon>Microbaculum</taxon>
    </lineage>
</organism>
<dbReference type="InterPro" id="IPR029058">
    <property type="entry name" value="AB_hydrolase_fold"/>
</dbReference>
<gene>
    <name evidence="5" type="ORF">V3328_22330</name>
</gene>
<dbReference type="Gene3D" id="3.40.50.1820">
    <property type="entry name" value="alpha/beta hydrolase"/>
    <property type="match status" value="1"/>
</dbReference>
<feature type="domain" description="Alpha/beta hydrolase fold-3" evidence="4">
    <location>
        <begin position="73"/>
        <end position="279"/>
    </location>
</feature>
<dbReference type="InterPro" id="IPR002168">
    <property type="entry name" value="Lipase_GDXG_HIS_AS"/>
</dbReference>
<proteinExistence type="inferred from homology"/>
<dbReference type="AlphaFoldDB" id="A0AAW9RVA0"/>
<name>A0AAW9RVA0_9HYPH</name>
<evidence type="ECO:0000256" key="1">
    <source>
        <dbReference type="ARBA" id="ARBA00010515"/>
    </source>
</evidence>
<evidence type="ECO:0000259" key="4">
    <source>
        <dbReference type="Pfam" id="PF07859"/>
    </source>
</evidence>
<evidence type="ECO:0000256" key="2">
    <source>
        <dbReference type="ARBA" id="ARBA00022801"/>
    </source>
</evidence>
<dbReference type="PROSITE" id="PS01173">
    <property type="entry name" value="LIPASE_GDXG_HIS"/>
    <property type="match status" value="1"/>
</dbReference>
<feature type="region of interest" description="Disordered" evidence="3">
    <location>
        <begin position="306"/>
        <end position="328"/>
    </location>
</feature>